<reference evidence="29 30" key="1">
    <citation type="journal article" date="2022" name="Nat. Genet.">
        <title>Improved pea reference genome and pan-genome highlight genomic features and evolutionary characteristics.</title>
        <authorList>
            <person name="Yang T."/>
            <person name="Liu R."/>
            <person name="Luo Y."/>
            <person name="Hu S."/>
            <person name="Wang D."/>
            <person name="Wang C."/>
            <person name="Pandey M.K."/>
            <person name="Ge S."/>
            <person name="Xu Q."/>
            <person name="Li N."/>
            <person name="Li G."/>
            <person name="Huang Y."/>
            <person name="Saxena R.K."/>
            <person name="Ji Y."/>
            <person name="Li M."/>
            <person name="Yan X."/>
            <person name="He Y."/>
            <person name="Liu Y."/>
            <person name="Wang X."/>
            <person name="Xiang C."/>
            <person name="Varshney R.K."/>
            <person name="Ding H."/>
            <person name="Gao S."/>
            <person name="Zong X."/>
        </authorList>
    </citation>
    <scope>NUCLEOTIDE SEQUENCE [LARGE SCALE GENOMIC DNA]</scope>
    <source>
        <strain evidence="29 30">cv. Zhongwan 6</strain>
    </source>
</reference>
<keyword evidence="15" id="KW-0418">Kinase</keyword>
<keyword evidence="30" id="KW-1185">Reference proteome</keyword>
<evidence type="ECO:0000256" key="10">
    <source>
        <dbReference type="ARBA" id="ARBA00022679"/>
    </source>
</evidence>
<evidence type="ECO:0000256" key="21">
    <source>
        <dbReference type="ARBA" id="ARBA00023170"/>
    </source>
</evidence>
<dbReference type="InterPro" id="IPR008266">
    <property type="entry name" value="Tyr_kinase_AS"/>
</dbReference>
<dbReference type="Gene3D" id="1.10.510.10">
    <property type="entry name" value="Transferase(Phosphotransferase) domain 1"/>
    <property type="match status" value="1"/>
</dbReference>
<evidence type="ECO:0000256" key="13">
    <source>
        <dbReference type="ARBA" id="ARBA00022737"/>
    </source>
</evidence>
<evidence type="ECO:0000256" key="3">
    <source>
        <dbReference type="ARBA" id="ARBA00004479"/>
    </source>
</evidence>
<evidence type="ECO:0000313" key="29">
    <source>
        <dbReference type="EMBL" id="KAI5433684.1"/>
    </source>
</evidence>
<dbReference type="PANTHER" id="PTHR48005">
    <property type="entry name" value="LEUCINE RICH REPEAT KINASE 2"/>
    <property type="match status" value="1"/>
</dbReference>
<evidence type="ECO:0000259" key="28">
    <source>
        <dbReference type="PROSITE" id="PS50011"/>
    </source>
</evidence>
<evidence type="ECO:0000256" key="5">
    <source>
        <dbReference type="ARBA" id="ARBA00022512"/>
    </source>
</evidence>
<keyword evidence="20" id="KW-1015">Disulfide bond</keyword>
<dbReference type="SUPFAM" id="SSF52058">
    <property type="entry name" value="L domain-like"/>
    <property type="match status" value="2"/>
</dbReference>
<evidence type="ECO:0000256" key="9">
    <source>
        <dbReference type="ARBA" id="ARBA00022614"/>
    </source>
</evidence>
<dbReference type="GO" id="GO:0006952">
    <property type="term" value="P:defense response"/>
    <property type="evidence" value="ECO:0007669"/>
    <property type="project" value="UniProtKB-KW"/>
</dbReference>
<dbReference type="PROSITE" id="PS50011">
    <property type="entry name" value="PROTEIN_KINASE_DOM"/>
    <property type="match status" value="1"/>
</dbReference>
<dbReference type="Pfam" id="PF08263">
    <property type="entry name" value="LRRNT_2"/>
    <property type="match status" value="1"/>
</dbReference>
<accession>A0A9D4Y863</accession>
<dbReference type="OrthoDB" id="676979at2759"/>
<dbReference type="SMART" id="SM00369">
    <property type="entry name" value="LRR_TYP"/>
    <property type="match status" value="10"/>
</dbReference>
<evidence type="ECO:0000256" key="25">
    <source>
        <dbReference type="ARBA" id="ARBA00048679"/>
    </source>
</evidence>
<comment type="similarity">
    <text evidence="23">Belongs to the polygalacturonase-inhibiting protein family.</text>
</comment>
<dbReference type="Pfam" id="PF00069">
    <property type="entry name" value="Pkinase"/>
    <property type="match status" value="1"/>
</dbReference>
<name>A0A9D4Y863_PEA</name>
<sequence>MSTKLLSFHFILIMFFSSLLSLSTIQVYGIFIFSTFAFASTNATQHQGSEEALALLNWKTNLDIQSQASLSSWTTLSSPCKWEGITCDEKTKFVTVINVTNFGLKGTLSSLNFSSFPMLQTLDISNNSFHGNIPHQIGNLSKISKLKMNHNLFNGSIPSTVGMLMNLVDLDLSANYLSGEIPSLKNLKNLEKLVLYGNSLSGQIPIELGAISSLRTIKLLKNNFSGQIPFSIGNLANLRTLQLSENHLHGSIPSSIGNLTNLIELSFSDNQLSGSIPSSMGNLINLERLAFSQNHLSGPIPSTFGNLTKLTFLLLYNNKLNGSITESMKNITNLQSLQLSSNNFTGQIPHEICLGGSLRNFSANHNHFSGFVPRSLKNCSTLLRLNLAENMFVGNISHDFGVYPYLSFIDLSHNQFYGEISPNLVKSRNLIGLTILNNKLSGTIPPEFGQASRLQLLQLSSNHLTGKIPKELCNLTSLFQLSMSNNELSGKIPAEIGSMQGLSILNLAANKLSGSIPKQIGKLLKLVQLNLSNNEFMETIPLEFNRLQSLENLDLGGNSLNGEIPESLGKLQRLNTLNLSHNNLYGIVPSNFEYLISLTIVDISYNKLDGSIPNNQAFLNAPFESLRNNKGLCGNASGLDPCINGKHKSVVLSLFVTLSILFVFVFLFSGSLYIHLKNARTIQKKTREEQEQAQDVFSIWSYDGKMVYENIIEATEDFDEKYLIGEGGSGSVYKANLPSRQVVAVKKLHAEVDSEMHNFNAFTNEVKALTQIKHRNIVKLHGFCSHTRHSFVVYEFLEGGSLDNVLRNDTQVTMFDWKKRVNVVKGVTNALYHMHHGCFPPIVHRDISSKNVLLDLDYAAYISDFGTAKILNLDSHNSTTFAGTYGYAAPELAYTNAVNEKCDVFSFGVLCLEIIMGKHPGDLVSTLFSSSEAPIAHGLLLKDVLDQRLPLPENSIAKDVILVAKLAFACLTENPRSRPSMKQAYNMFVRPKLHSMETFRIITLGQLLN</sequence>
<evidence type="ECO:0000313" key="30">
    <source>
        <dbReference type="Proteomes" id="UP001058974"/>
    </source>
</evidence>
<keyword evidence="22" id="KW-0325">Glycoprotein</keyword>
<gene>
    <name evidence="29" type="ORF">KIW84_020814</name>
</gene>
<dbReference type="Gene3D" id="3.30.200.20">
    <property type="entry name" value="Phosphorylase Kinase, domain 1"/>
    <property type="match status" value="1"/>
</dbReference>
<dbReference type="FunFam" id="3.30.200.20:FF:000309">
    <property type="entry name" value="Leucine-rich repeat receptor protein kinase MSP1"/>
    <property type="match status" value="1"/>
</dbReference>
<dbReference type="PANTHER" id="PTHR48005:SF70">
    <property type="entry name" value="MDIS1-INTERACTING RECEPTOR LIKE KINASE 2-LIKE"/>
    <property type="match status" value="1"/>
</dbReference>
<evidence type="ECO:0000256" key="4">
    <source>
        <dbReference type="ARBA" id="ARBA00012513"/>
    </source>
</evidence>
<dbReference type="EMBL" id="JAMSHJ010000002">
    <property type="protein sequence ID" value="KAI5433684.1"/>
    <property type="molecule type" value="Genomic_DNA"/>
</dbReference>
<evidence type="ECO:0000256" key="1">
    <source>
        <dbReference type="ARBA" id="ARBA00004170"/>
    </source>
</evidence>
<evidence type="ECO:0000256" key="26">
    <source>
        <dbReference type="PROSITE-ProRule" id="PRU10141"/>
    </source>
</evidence>
<dbReference type="InterPro" id="IPR003591">
    <property type="entry name" value="Leu-rich_rpt_typical-subtyp"/>
</dbReference>
<evidence type="ECO:0000256" key="20">
    <source>
        <dbReference type="ARBA" id="ARBA00023157"/>
    </source>
</evidence>
<feature type="domain" description="Protein kinase" evidence="28">
    <location>
        <begin position="718"/>
        <end position="993"/>
    </location>
</feature>
<dbReference type="SMART" id="SM00365">
    <property type="entry name" value="LRR_SD22"/>
    <property type="match status" value="4"/>
</dbReference>
<dbReference type="SUPFAM" id="SSF56112">
    <property type="entry name" value="Protein kinase-like (PK-like)"/>
    <property type="match status" value="1"/>
</dbReference>
<dbReference type="InterPro" id="IPR055414">
    <property type="entry name" value="LRR_R13L4/SHOC2-like"/>
</dbReference>
<evidence type="ECO:0000256" key="19">
    <source>
        <dbReference type="ARBA" id="ARBA00023136"/>
    </source>
</evidence>
<evidence type="ECO:0000256" key="12">
    <source>
        <dbReference type="ARBA" id="ARBA00022729"/>
    </source>
</evidence>
<keyword evidence="9" id="KW-0433">Leucine-rich repeat</keyword>
<keyword evidence="18 27" id="KW-1133">Transmembrane helix</keyword>
<comment type="catalytic activity">
    <reaction evidence="24">
        <text>L-threonyl-[protein] + ATP = O-phospho-L-threonyl-[protein] + ADP + H(+)</text>
        <dbReference type="Rhea" id="RHEA:46608"/>
        <dbReference type="Rhea" id="RHEA-COMP:11060"/>
        <dbReference type="Rhea" id="RHEA-COMP:11605"/>
        <dbReference type="ChEBI" id="CHEBI:15378"/>
        <dbReference type="ChEBI" id="CHEBI:30013"/>
        <dbReference type="ChEBI" id="CHEBI:30616"/>
        <dbReference type="ChEBI" id="CHEBI:61977"/>
        <dbReference type="ChEBI" id="CHEBI:456216"/>
        <dbReference type="EC" id="2.7.11.1"/>
    </reaction>
</comment>
<evidence type="ECO:0000256" key="14">
    <source>
        <dbReference type="ARBA" id="ARBA00022741"/>
    </source>
</evidence>
<keyword evidence="5" id="KW-0134">Cell wall</keyword>
<evidence type="ECO:0000256" key="11">
    <source>
        <dbReference type="ARBA" id="ARBA00022692"/>
    </source>
</evidence>
<keyword evidence="6" id="KW-0964">Secreted</keyword>
<dbReference type="FunFam" id="3.80.10.10:FF:000383">
    <property type="entry name" value="Leucine-rich repeat receptor protein kinase EMS1"/>
    <property type="match status" value="1"/>
</dbReference>
<evidence type="ECO:0000256" key="6">
    <source>
        <dbReference type="ARBA" id="ARBA00022525"/>
    </source>
</evidence>
<dbReference type="GO" id="GO:0016020">
    <property type="term" value="C:membrane"/>
    <property type="evidence" value="ECO:0007669"/>
    <property type="project" value="UniProtKB-SubCell"/>
</dbReference>
<dbReference type="Gramene" id="Psat02G0081400-T1">
    <property type="protein sequence ID" value="KAI5433684.1"/>
    <property type="gene ID" value="KIW84_020814"/>
</dbReference>
<organism evidence="29 30">
    <name type="scientific">Pisum sativum</name>
    <name type="common">Garden pea</name>
    <name type="synonym">Lathyrus oleraceus</name>
    <dbReference type="NCBI Taxonomy" id="3888"/>
    <lineage>
        <taxon>Eukaryota</taxon>
        <taxon>Viridiplantae</taxon>
        <taxon>Streptophyta</taxon>
        <taxon>Embryophyta</taxon>
        <taxon>Tracheophyta</taxon>
        <taxon>Spermatophyta</taxon>
        <taxon>Magnoliopsida</taxon>
        <taxon>eudicotyledons</taxon>
        <taxon>Gunneridae</taxon>
        <taxon>Pentapetalae</taxon>
        <taxon>rosids</taxon>
        <taxon>fabids</taxon>
        <taxon>Fabales</taxon>
        <taxon>Fabaceae</taxon>
        <taxon>Papilionoideae</taxon>
        <taxon>50 kb inversion clade</taxon>
        <taxon>NPAAA clade</taxon>
        <taxon>Hologalegina</taxon>
        <taxon>IRL clade</taxon>
        <taxon>Fabeae</taxon>
        <taxon>Lathyrus</taxon>
    </lineage>
</organism>
<keyword evidence="16" id="KW-0611">Plant defense</keyword>
<dbReference type="PROSITE" id="PS51450">
    <property type="entry name" value="LRR"/>
    <property type="match status" value="2"/>
</dbReference>
<evidence type="ECO:0000256" key="2">
    <source>
        <dbReference type="ARBA" id="ARBA00004191"/>
    </source>
</evidence>
<evidence type="ECO:0000256" key="8">
    <source>
        <dbReference type="ARBA" id="ARBA00022553"/>
    </source>
</evidence>
<keyword evidence="7" id="KW-0723">Serine/threonine-protein kinase</keyword>
<dbReference type="InterPro" id="IPR011009">
    <property type="entry name" value="Kinase-like_dom_sf"/>
</dbReference>
<keyword evidence="12" id="KW-0732">Signal</keyword>
<evidence type="ECO:0000256" key="18">
    <source>
        <dbReference type="ARBA" id="ARBA00022989"/>
    </source>
</evidence>
<evidence type="ECO:0000256" key="22">
    <source>
        <dbReference type="ARBA" id="ARBA00023180"/>
    </source>
</evidence>
<dbReference type="InterPro" id="IPR051420">
    <property type="entry name" value="Ser_Thr_Kinases_DiverseReg"/>
</dbReference>
<dbReference type="InterPro" id="IPR013210">
    <property type="entry name" value="LRR_N_plant-typ"/>
</dbReference>
<dbReference type="PROSITE" id="PS00107">
    <property type="entry name" value="PROTEIN_KINASE_ATP"/>
    <property type="match status" value="1"/>
</dbReference>
<dbReference type="Pfam" id="PF00560">
    <property type="entry name" value="LRR_1"/>
    <property type="match status" value="1"/>
</dbReference>
<keyword evidence="13" id="KW-0677">Repeat</keyword>
<dbReference type="GO" id="GO:0004674">
    <property type="term" value="F:protein serine/threonine kinase activity"/>
    <property type="evidence" value="ECO:0007669"/>
    <property type="project" value="UniProtKB-KW"/>
</dbReference>
<dbReference type="FunFam" id="3.80.10.10:FF:000177">
    <property type="entry name" value="Leucine-rich repeat receptor-like serine/threonine-protein kinase At1g17230"/>
    <property type="match status" value="1"/>
</dbReference>
<dbReference type="InterPro" id="IPR000719">
    <property type="entry name" value="Prot_kinase_dom"/>
</dbReference>
<evidence type="ECO:0000256" key="24">
    <source>
        <dbReference type="ARBA" id="ARBA00047899"/>
    </source>
</evidence>
<dbReference type="FunFam" id="1.10.510.10:FF:000445">
    <property type="entry name" value="MDIS1-interacting receptor like kinase 2"/>
    <property type="match status" value="1"/>
</dbReference>
<dbReference type="GO" id="GO:0005524">
    <property type="term" value="F:ATP binding"/>
    <property type="evidence" value="ECO:0007669"/>
    <property type="project" value="UniProtKB-UniRule"/>
</dbReference>
<dbReference type="InterPro" id="IPR017441">
    <property type="entry name" value="Protein_kinase_ATP_BS"/>
</dbReference>
<comment type="catalytic activity">
    <reaction evidence="25">
        <text>L-seryl-[protein] + ATP = O-phospho-L-seryl-[protein] + ADP + H(+)</text>
        <dbReference type="Rhea" id="RHEA:17989"/>
        <dbReference type="Rhea" id="RHEA-COMP:9863"/>
        <dbReference type="Rhea" id="RHEA-COMP:11604"/>
        <dbReference type="ChEBI" id="CHEBI:15378"/>
        <dbReference type="ChEBI" id="CHEBI:29999"/>
        <dbReference type="ChEBI" id="CHEBI:30616"/>
        <dbReference type="ChEBI" id="CHEBI:83421"/>
        <dbReference type="ChEBI" id="CHEBI:456216"/>
        <dbReference type="EC" id="2.7.11.1"/>
    </reaction>
</comment>
<proteinExistence type="inferred from homology"/>
<evidence type="ECO:0000256" key="27">
    <source>
        <dbReference type="SAM" id="Phobius"/>
    </source>
</evidence>
<dbReference type="Pfam" id="PF23598">
    <property type="entry name" value="LRR_14"/>
    <property type="match status" value="2"/>
</dbReference>
<keyword evidence="8" id="KW-0597">Phosphoprotein</keyword>
<dbReference type="PROSITE" id="PS00109">
    <property type="entry name" value="PROTEIN_KINASE_TYR"/>
    <property type="match status" value="1"/>
</dbReference>
<evidence type="ECO:0000256" key="16">
    <source>
        <dbReference type="ARBA" id="ARBA00022821"/>
    </source>
</evidence>
<evidence type="ECO:0000256" key="17">
    <source>
        <dbReference type="ARBA" id="ARBA00022840"/>
    </source>
</evidence>
<keyword evidence="19 27" id="KW-0472">Membrane</keyword>
<dbReference type="InterPro" id="IPR001611">
    <property type="entry name" value="Leu-rich_rpt"/>
</dbReference>
<comment type="caution">
    <text evidence="29">The sequence shown here is derived from an EMBL/GenBank/DDBJ whole genome shotgun (WGS) entry which is preliminary data.</text>
</comment>
<dbReference type="AlphaFoldDB" id="A0A9D4Y863"/>
<comment type="subcellular location">
    <subcellularLocation>
        <location evidence="1">Membrane</location>
        <topology evidence="1">Peripheral membrane protein</topology>
    </subcellularLocation>
    <subcellularLocation>
        <location evidence="3">Membrane</location>
        <topology evidence="3">Single-pass type I membrane protein</topology>
    </subcellularLocation>
    <subcellularLocation>
        <location evidence="2">Secreted</location>
        <location evidence="2">Cell wall</location>
    </subcellularLocation>
</comment>
<keyword evidence="21" id="KW-0675">Receptor</keyword>
<dbReference type="InterPro" id="IPR032675">
    <property type="entry name" value="LRR_dom_sf"/>
</dbReference>
<protein>
    <recommendedName>
        <fullName evidence="4">non-specific serine/threonine protein kinase</fullName>
        <ecNumber evidence="4">2.7.11.1</ecNumber>
    </recommendedName>
</protein>
<evidence type="ECO:0000256" key="23">
    <source>
        <dbReference type="ARBA" id="ARBA00038043"/>
    </source>
</evidence>
<keyword evidence="11 27" id="KW-0812">Transmembrane</keyword>
<keyword evidence="14 26" id="KW-0547">Nucleotide-binding</keyword>
<dbReference type="Gene3D" id="3.80.10.10">
    <property type="entry name" value="Ribonuclease Inhibitor"/>
    <property type="match status" value="3"/>
</dbReference>
<keyword evidence="10" id="KW-0808">Transferase</keyword>
<evidence type="ECO:0000256" key="15">
    <source>
        <dbReference type="ARBA" id="ARBA00022777"/>
    </source>
</evidence>
<evidence type="ECO:0000256" key="7">
    <source>
        <dbReference type="ARBA" id="ARBA00022527"/>
    </source>
</evidence>
<feature type="binding site" evidence="26">
    <location>
        <position position="747"/>
    </location>
    <ligand>
        <name>ATP</name>
        <dbReference type="ChEBI" id="CHEBI:30616"/>
    </ligand>
</feature>
<dbReference type="EC" id="2.7.11.1" evidence="4"/>
<dbReference type="FunFam" id="3.80.10.10:FF:000400">
    <property type="entry name" value="Nuclear pore complex protein NUP107"/>
    <property type="match status" value="1"/>
</dbReference>
<keyword evidence="17 26" id="KW-0067">ATP-binding</keyword>
<dbReference type="Proteomes" id="UP001058974">
    <property type="component" value="Chromosome 2"/>
</dbReference>
<feature type="transmembrane region" description="Helical" evidence="27">
    <location>
        <begin position="650"/>
        <end position="676"/>
    </location>
</feature>